<dbReference type="STRING" id="402881.Plav_0811"/>
<dbReference type="InterPro" id="IPR051053">
    <property type="entry name" value="ECH/Chromodomain_protein"/>
</dbReference>
<reference evidence="2 3" key="1">
    <citation type="journal article" date="2011" name="Stand. Genomic Sci.">
        <title>Complete genome sequence of Parvibaculum lavamentivorans type strain (DS-1(T)).</title>
        <authorList>
            <person name="Schleheck D."/>
            <person name="Weiss M."/>
            <person name="Pitluck S."/>
            <person name="Bruce D."/>
            <person name="Land M.L."/>
            <person name="Han S."/>
            <person name="Saunders E."/>
            <person name="Tapia R."/>
            <person name="Detter C."/>
            <person name="Brettin T."/>
            <person name="Han J."/>
            <person name="Woyke T."/>
            <person name="Goodwin L."/>
            <person name="Pennacchio L."/>
            <person name="Nolan M."/>
            <person name="Cook A.M."/>
            <person name="Kjelleberg S."/>
            <person name="Thomas T."/>
        </authorList>
    </citation>
    <scope>NUCLEOTIDE SEQUENCE [LARGE SCALE GENOMIC DNA]</scope>
    <source>
        <strain evidence="3">DS-1 / DSM 13023 / NCIMB 13966</strain>
    </source>
</reference>
<dbReference type="GO" id="GO:0016853">
    <property type="term" value="F:isomerase activity"/>
    <property type="evidence" value="ECO:0007669"/>
    <property type="project" value="UniProtKB-KW"/>
</dbReference>
<gene>
    <name evidence="2" type="ordered locus">Plav_0811</name>
</gene>
<dbReference type="Proteomes" id="UP000006377">
    <property type="component" value="Chromosome"/>
</dbReference>
<dbReference type="NCBIfam" id="NF004857">
    <property type="entry name" value="PRK06210.1"/>
    <property type="match status" value="1"/>
</dbReference>
<dbReference type="CDD" id="cd06558">
    <property type="entry name" value="crotonase-like"/>
    <property type="match status" value="1"/>
</dbReference>
<dbReference type="PANTHER" id="PTHR43684">
    <property type="match status" value="1"/>
</dbReference>
<dbReference type="PANTHER" id="PTHR43684:SF4">
    <property type="entry name" value="ENOYL-COA HYDRATASE_ISOMERASE FAMILY PROTEIN (AFU_ORTHOLOGUE AFUA_1G01890)"/>
    <property type="match status" value="1"/>
</dbReference>
<dbReference type="SUPFAM" id="SSF52096">
    <property type="entry name" value="ClpP/crotonase"/>
    <property type="match status" value="1"/>
</dbReference>
<dbReference type="InterPro" id="IPR029045">
    <property type="entry name" value="ClpP/crotonase-like_dom_sf"/>
</dbReference>
<name>A7HRA1_PARL1</name>
<dbReference type="Gene3D" id="3.90.226.10">
    <property type="entry name" value="2-enoyl-CoA Hydratase, Chain A, domain 1"/>
    <property type="match status" value="1"/>
</dbReference>
<comment type="similarity">
    <text evidence="1">Belongs to the enoyl-CoA hydratase/isomerase family.</text>
</comment>
<keyword evidence="2" id="KW-0413">Isomerase</keyword>
<sequence length="281" mass="30674">MSYEDLTYEVKDRVATLTLNRPDKLNAWTGAMEKSVKKAMAAAVADDDVRVIVITGAGRGFCAGADMNLLQSIKAETWEDRELATAAREEKFDFSSGLGPDVSPHYGGRFGYLMQVKKPIIAAINGPAAGLGLVFALYADMRFAGSEAKFTTAFANRGLIAEHGISWLLPHLVGPAHSLDLLMSGRKVMADEAARMGLVNKVFPQETFMTNVMDYAKVLSETVSPRSMAVMKAQIWKALFQNFNDALEVGDSEMQKSFGSADFKEGVAHFVEKRVANFTGR</sequence>
<dbReference type="InterPro" id="IPR001753">
    <property type="entry name" value="Enoyl-CoA_hydra/iso"/>
</dbReference>
<accession>A7HRA1</accession>
<evidence type="ECO:0000313" key="3">
    <source>
        <dbReference type="Proteomes" id="UP000006377"/>
    </source>
</evidence>
<dbReference type="RefSeq" id="WP_012109684.1">
    <property type="nucleotide sequence ID" value="NC_009719.1"/>
</dbReference>
<dbReference type="Pfam" id="PF00378">
    <property type="entry name" value="ECH_1"/>
    <property type="match status" value="2"/>
</dbReference>
<dbReference type="OrthoDB" id="9777711at2"/>
<organism evidence="2 3">
    <name type="scientific">Parvibaculum lavamentivorans (strain DS-1 / DSM 13023 / NCIMB 13966)</name>
    <dbReference type="NCBI Taxonomy" id="402881"/>
    <lineage>
        <taxon>Bacteria</taxon>
        <taxon>Pseudomonadati</taxon>
        <taxon>Pseudomonadota</taxon>
        <taxon>Alphaproteobacteria</taxon>
        <taxon>Hyphomicrobiales</taxon>
        <taxon>Parvibaculaceae</taxon>
        <taxon>Parvibaculum</taxon>
    </lineage>
</organism>
<dbReference type="EMBL" id="CP000774">
    <property type="protein sequence ID" value="ABS62434.1"/>
    <property type="molecule type" value="Genomic_DNA"/>
</dbReference>
<dbReference type="AlphaFoldDB" id="A7HRA1"/>
<proteinExistence type="inferred from homology"/>
<dbReference type="HOGENOM" id="CLU_009834_7_2_5"/>
<keyword evidence="3" id="KW-1185">Reference proteome</keyword>
<dbReference type="eggNOG" id="COG1024">
    <property type="taxonomic scope" value="Bacteria"/>
</dbReference>
<protein>
    <submittedName>
        <fullName evidence="2">Enoyl-CoA hydratase/isomerase</fullName>
    </submittedName>
</protein>
<evidence type="ECO:0000256" key="1">
    <source>
        <dbReference type="ARBA" id="ARBA00005254"/>
    </source>
</evidence>
<evidence type="ECO:0000313" key="2">
    <source>
        <dbReference type="EMBL" id="ABS62434.1"/>
    </source>
</evidence>
<dbReference type="KEGG" id="pla:Plav_0811"/>